<proteinExistence type="predicted"/>
<protein>
    <submittedName>
        <fullName evidence="1">Phytanoyl-CoA dioxygenase</fullName>
    </submittedName>
</protein>
<dbReference type="GO" id="GO:0016706">
    <property type="term" value="F:2-oxoglutarate-dependent dioxygenase activity"/>
    <property type="evidence" value="ECO:0007669"/>
    <property type="project" value="UniProtKB-ARBA"/>
</dbReference>
<dbReference type="Pfam" id="PF05721">
    <property type="entry name" value="PhyH"/>
    <property type="match status" value="1"/>
</dbReference>
<dbReference type="RefSeq" id="WP_063274435.1">
    <property type="nucleotide sequence ID" value="NZ_LQMT02000020.1"/>
</dbReference>
<keyword evidence="1" id="KW-0223">Dioxygenase</keyword>
<name>A0A1W2LT93_9PSEU</name>
<dbReference type="Gene3D" id="2.60.120.620">
    <property type="entry name" value="q2cbj1_9rhob like domain"/>
    <property type="match status" value="1"/>
</dbReference>
<evidence type="ECO:0000313" key="2">
    <source>
        <dbReference type="Proteomes" id="UP000076660"/>
    </source>
</evidence>
<evidence type="ECO:0000313" key="1">
    <source>
        <dbReference type="EMBL" id="ONF67863.1"/>
    </source>
</evidence>
<comment type="caution">
    <text evidence="1">The sequence shown here is derived from an EMBL/GenBank/DDBJ whole genome shotgun (WGS) entry which is preliminary data.</text>
</comment>
<dbReference type="EMBL" id="LQMT02000020">
    <property type="protein sequence ID" value="ONF67863.1"/>
    <property type="molecule type" value="Genomic_DNA"/>
</dbReference>
<sequence>MNKLEQAAADYEENGYAIIRDVLPVDLVAEVDSHVKWLMAKYPDLRPEHFHHPLIRHDAFWVRLISDPRLVDIAEYFLGSDLASFTAHYICKPPLDGQPVLWHQDGAYWKLDPMEALTVWVAIDPSTTENGCLRMVPGSHRLPLHEPTLRTDQPNMLFSMADQDIVNEWSAERGIVDIELSPGDVSIHHPNLLHCSGPNTSNVRRCGLDLGYISTSTRISSDNLYLDPILVRGRPVKDVNFYRAYPEYNEGETIPFSGKETWNERVALSNKDVPLRPVSLDDEAPIDTTLRMISRLKEGTVRR</sequence>
<dbReference type="SUPFAM" id="SSF51197">
    <property type="entry name" value="Clavaminate synthase-like"/>
    <property type="match status" value="1"/>
</dbReference>
<dbReference type="GO" id="GO:0005506">
    <property type="term" value="F:iron ion binding"/>
    <property type="evidence" value="ECO:0007669"/>
    <property type="project" value="UniProtKB-ARBA"/>
</dbReference>
<gene>
    <name evidence="1" type="ORF">AVR91_0220665</name>
</gene>
<organism evidence="1 2">
    <name type="scientific">Amycolatopsis keratiniphila subsp. keratiniphila</name>
    <dbReference type="NCBI Taxonomy" id="227715"/>
    <lineage>
        <taxon>Bacteria</taxon>
        <taxon>Bacillati</taxon>
        <taxon>Actinomycetota</taxon>
        <taxon>Actinomycetes</taxon>
        <taxon>Pseudonocardiales</taxon>
        <taxon>Pseudonocardiaceae</taxon>
        <taxon>Amycolatopsis</taxon>
        <taxon>Amycolatopsis japonica group</taxon>
    </lineage>
</organism>
<dbReference type="PANTHER" id="PTHR20883:SF48">
    <property type="entry name" value="ECTOINE DIOXYGENASE"/>
    <property type="match status" value="1"/>
</dbReference>
<dbReference type="InterPro" id="IPR008775">
    <property type="entry name" value="Phytyl_CoA_dOase-like"/>
</dbReference>
<dbReference type="PANTHER" id="PTHR20883">
    <property type="entry name" value="PHYTANOYL-COA DIOXYGENASE DOMAIN CONTAINING 1"/>
    <property type="match status" value="1"/>
</dbReference>
<keyword evidence="1" id="KW-0560">Oxidoreductase</keyword>
<accession>A0A1W2LT93</accession>
<dbReference type="AlphaFoldDB" id="A0A1W2LT93"/>
<dbReference type="Proteomes" id="UP000076660">
    <property type="component" value="Unassembled WGS sequence"/>
</dbReference>
<dbReference type="OrthoDB" id="9796766at2"/>
<reference evidence="1 2" key="1">
    <citation type="submission" date="2016-12" db="EMBL/GenBank/DDBJ databases">
        <title>Amycolatopsis keratiniphila subsp. keratiniphila genome sequencing and assembly.</title>
        <authorList>
            <person name="Mayilraj S."/>
            <person name="Kaur N."/>
        </authorList>
    </citation>
    <scope>NUCLEOTIDE SEQUENCE [LARGE SCALE GENOMIC DNA]</scope>
    <source>
        <strain evidence="1 2">DSM 44409</strain>
    </source>
</reference>